<gene>
    <name evidence="1" type="ORF">DUNSADRAFT_14794</name>
</gene>
<name>A0ABQ7G6P6_DUNSA</name>
<accession>A0ABQ7G6P6</accession>
<dbReference type="Proteomes" id="UP000815325">
    <property type="component" value="Unassembled WGS sequence"/>
</dbReference>
<organism evidence="1 2">
    <name type="scientific">Dunaliella salina</name>
    <name type="common">Green alga</name>
    <name type="synonym">Protococcus salinus</name>
    <dbReference type="NCBI Taxonomy" id="3046"/>
    <lineage>
        <taxon>Eukaryota</taxon>
        <taxon>Viridiplantae</taxon>
        <taxon>Chlorophyta</taxon>
        <taxon>core chlorophytes</taxon>
        <taxon>Chlorophyceae</taxon>
        <taxon>CS clade</taxon>
        <taxon>Chlamydomonadales</taxon>
        <taxon>Dunaliellaceae</taxon>
        <taxon>Dunaliella</taxon>
    </lineage>
</organism>
<reference evidence="1" key="1">
    <citation type="submission" date="2017-08" db="EMBL/GenBank/DDBJ databases">
        <authorList>
            <person name="Polle J.E."/>
            <person name="Barry K."/>
            <person name="Cushman J."/>
            <person name="Schmutz J."/>
            <person name="Tran D."/>
            <person name="Hathwaick L.T."/>
            <person name="Yim W.C."/>
            <person name="Jenkins J."/>
            <person name="Mckie-Krisberg Z.M."/>
            <person name="Prochnik S."/>
            <person name="Lindquist E."/>
            <person name="Dockter R.B."/>
            <person name="Adam C."/>
            <person name="Molina H."/>
            <person name="Bunkerborg J."/>
            <person name="Jin E."/>
            <person name="Buchheim M."/>
            <person name="Magnuson J."/>
        </authorList>
    </citation>
    <scope>NUCLEOTIDE SEQUENCE</scope>
    <source>
        <strain evidence="1">CCAP 19/18</strain>
    </source>
</reference>
<protein>
    <submittedName>
        <fullName evidence="1">Uncharacterized protein</fullName>
    </submittedName>
</protein>
<evidence type="ECO:0000313" key="1">
    <source>
        <dbReference type="EMBL" id="KAF5830288.1"/>
    </source>
</evidence>
<keyword evidence="2" id="KW-1185">Reference proteome</keyword>
<feature type="non-terminal residue" evidence="1">
    <location>
        <position position="1"/>
    </location>
</feature>
<comment type="caution">
    <text evidence="1">The sequence shown here is derived from an EMBL/GenBank/DDBJ whole genome shotgun (WGS) entry which is preliminary data.</text>
</comment>
<sequence>ESNDRLPLSAFLQLPQDSTDSMTPQVSLALWPDSTTASQGKPELSTSSLVTTMLPKEIAAVRPKDTAQKVEQLIELTLEAHASVRAAQAACQACKQMANFIYASLHDKNLDLERVNIEFK</sequence>
<proteinExistence type="predicted"/>
<dbReference type="EMBL" id="MU070060">
    <property type="protein sequence ID" value="KAF5830288.1"/>
    <property type="molecule type" value="Genomic_DNA"/>
</dbReference>
<evidence type="ECO:0000313" key="2">
    <source>
        <dbReference type="Proteomes" id="UP000815325"/>
    </source>
</evidence>